<keyword evidence="3" id="KW-1185">Reference proteome</keyword>
<evidence type="ECO:0000259" key="1">
    <source>
        <dbReference type="Pfam" id="PF17667"/>
    </source>
</evidence>
<name>A0A166TFP8_9AGAM</name>
<dbReference type="SUPFAM" id="SSF56112">
    <property type="entry name" value="Protein kinase-like (PK-like)"/>
    <property type="match status" value="1"/>
</dbReference>
<evidence type="ECO:0000313" key="3">
    <source>
        <dbReference type="Proteomes" id="UP000076532"/>
    </source>
</evidence>
<dbReference type="OrthoDB" id="5569250at2759"/>
<reference evidence="2 3" key="1">
    <citation type="journal article" date="2016" name="Mol. Biol. Evol.">
        <title>Comparative Genomics of Early-Diverging Mushroom-Forming Fungi Provides Insights into the Origins of Lignocellulose Decay Capabilities.</title>
        <authorList>
            <person name="Nagy L.G."/>
            <person name="Riley R."/>
            <person name="Tritt A."/>
            <person name="Adam C."/>
            <person name="Daum C."/>
            <person name="Floudas D."/>
            <person name="Sun H."/>
            <person name="Yadav J.S."/>
            <person name="Pangilinan J."/>
            <person name="Larsson K.H."/>
            <person name="Matsuura K."/>
            <person name="Barry K."/>
            <person name="Labutti K."/>
            <person name="Kuo R."/>
            <person name="Ohm R.A."/>
            <person name="Bhattacharya S.S."/>
            <person name="Shirouzu T."/>
            <person name="Yoshinaga Y."/>
            <person name="Martin F.M."/>
            <person name="Grigoriev I.V."/>
            <person name="Hibbett D.S."/>
        </authorList>
    </citation>
    <scope>NUCLEOTIDE SEQUENCE [LARGE SCALE GENOMIC DNA]</scope>
    <source>
        <strain evidence="2 3">CBS 109695</strain>
    </source>
</reference>
<dbReference type="InterPro" id="IPR040976">
    <property type="entry name" value="Pkinase_fungal"/>
</dbReference>
<protein>
    <recommendedName>
        <fullName evidence="1">Fungal-type protein kinase domain-containing protein</fullName>
    </recommendedName>
</protein>
<dbReference type="Proteomes" id="UP000076532">
    <property type="component" value="Unassembled WGS sequence"/>
</dbReference>
<feature type="domain" description="Fungal-type protein kinase" evidence="1">
    <location>
        <begin position="43"/>
        <end position="230"/>
    </location>
</feature>
<gene>
    <name evidence="2" type="ORF">FIBSPDRAFT_1038219</name>
</gene>
<organism evidence="2 3">
    <name type="scientific">Athelia psychrophila</name>
    <dbReference type="NCBI Taxonomy" id="1759441"/>
    <lineage>
        <taxon>Eukaryota</taxon>
        <taxon>Fungi</taxon>
        <taxon>Dikarya</taxon>
        <taxon>Basidiomycota</taxon>
        <taxon>Agaricomycotina</taxon>
        <taxon>Agaricomycetes</taxon>
        <taxon>Agaricomycetidae</taxon>
        <taxon>Atheliales</taxon>
        <taxon>Atheliaceae</taxon>
        <taxon>Athelia</taxon>
    </lineage>
</organism>
<sequence>MPFRLVLTGDLQSTQNVGFDKLLRVSHSVANHNKAFPTLEGTIKYIPKVAWPESVQIGEKNDNVRGHLPELLCSKDLKCTTAAIREALGLSEGSEGSEEEKKQARCGPQTPRLLVFKELDRIEILNSEELLKAFGDVVDCHYALWIGGIRHCDISPGNLMWDPVEKSGVLNDYDLSRMNRIAHNLNLERTGTIPFLSLDLLENNTNFRQGSVEPIYKHDCDSLKWAFLYCVEKRSEVCTWLTADMKTSFNIRTVYLIPRLVRPPFSSQHEKLAHQSENVYWLLSQAQTAVIIHNSAFCMGQGPKEYVSATDLELYNALKSSIQ</sequence>
<dbReference type="EMBL" id="KV417493">
    <property type="protein sequence ID" value="KZP30570.1"/>
    <property type="molecule type" value="Genomic_DNA"/>
</dbReference>
<dbReference type="InterPro" id="IPR011009">
    <property type="entry name" value="Kinase-like_dom_sf"/>
</dbReference>
<proteinExistence type="predicted"/>
<dbReference type="AlphaFoldDB" id="A0A166TFP8"/>
<accession>A0A166TFP8</accession>
<evidence type="ECO:0000313" key="2">
    <source>
        <dbReference type="EMBL" id="KZP30570.1"/>
    </source>
</evidence>
<dbReference type="Pfam" id="PF17667">
    <property type="entry name" value="Pkinase_fungal"/>
    <property type="match status" value="1"/>
</dbReference>